<dbReference type="RefSeq" id="WP_114118075.1">
    <property type="nucleotide sequence ID" value="NZ_BMHU01000002.1"/>
</dbReference>
<dbReference type="SUPFAM" id="SSF55961">
    <property type="entry name" value="Bet v1-like"/>
    <property type="match status" value="2"/>
</dbReference>
<protein>
    <submittedName>
        <fullName evidence="3">ATPase</fullName>
    </submittedName>
</protein>
<comment type="caution">
    <text evidence="3">The sequence shown here is derived from an EMBL/GenBank/DDBJ whole genome shotgun (WGS) entry which is preliminary data.</text>
</comment>
<evidence type="ECO:0000259" key="2">
    <source>
        <dbReference type="Pfam" id="PF08327"/>
    </source>
</evidence>
<feature type="domain" description="Activator of Hsp90 ATPase homologue 1/2-like C-terminal" evidence="2">
    <location>
        <begin position="23"/>
        <end position="159"/>
    </location>
</feature>
<dbReference type="CDD" id="cd07814">
    <property type="entry name" value="SRPBCC_CalC_Aha1-like"/>
    <property type="match status" value="1"/>
</dbReference>
<dbReference type="EMBL" id="QORO01000003">
    <property type="protein sequence ID" value="RCK58471.1"/>
    <property type="molecule type" value="Genomic_DNA"/>
</dbReference>
<sequence length="330" mass="36786">MPVTDVSTDAENLTMTVIADFAAPVERVWAAYSDPRQLERFWGPPGWPATFTSWDQSIGGHATYTMHGPRGEKSSGRWEFLAIDAPTRLEVLDAFADEEGNLLENFPSMRMEFDFESTPEGTRMVNVSHFASAEALEQIVAMGAIEGTRMAMEQIDAVLQDLREFAEGKGTRLELIDDTHVRITRLVNGPRELVWRAHHEPELIRQWMLGPDGWEMTECVAATEVGQSYRNTWAPVGDTPGEAFGFEGEALMLEPPRRSVSTERMQGQPVETLNDLNLYEEDGATLVTVLIEYPDKDTRDMILATGMVDGMEASFARLQRTILDPAGAEG</sequence>
<name>A0A367Y0B8_9MICO</name>
<evidence type="ECO:0000256" key="1">
    <source>
        <dbReference type="ARBA" id="ARBA00006817"/>
    </source>
</evidence>
<organism evidence="3 4">
    <name type="scientific">Microbacterium sorbitolivorans</name>
    <dbReference type="NCBI Taxonomy" id="1867410"/>
    <lineage>
        <taxon>Bacteria</taxon>
        <taxon>Bacillati</taxon>
        <taxon>Actinomycetota</taxon>
        <taxon>Actinomycetes</taxon>
        <taxon>Micrococcales</taxon>
        <taxon>Microbacteriaceae</taxon>
        <taxon>Microbacterium</taxon>
    </lineage>
</organism>
<dbReference type="InterPro" id="IPR023393">
    <property type="entry name" value="START-like_dom_sf"/>
</dbReference>
<evidence type="ECO:0000313" key="3">
    <source>
        <dbReference type="EMBL" id="RCK58471.1"/>
    </source>
</evidence>
<feature type="domain" description="Activator of Hsp90 ATPase homologue 1/2-like C-terminal" evidence="2">
    <location>
        <begin position="190"/>
        <end position="321"/>
    </location>
</feature>
<keyword evidence="4" id="KW-1185">Reference proteome</keyword>
<reference evidence="3 4" key="1">
    <citation type="submission" date="2018-07" db="EMBL/GenBank/DDBJ databases">
        <title>Microbacterium endoborsara sp. nov., a novel actinobacterium isolated from Borszczowia aralocaspica.</title>
        <authorList>
            <person name="An D."/>
        </authorList>
    </citation>
    <scope>NUCLEOTIDE SEQUENCE [LARGE SCALE GENOMIC DNA]</scope>
    <source>
        <strain evidence="3 4">C1.15228</strain>
    </source>
</reference>
<dbReference type="Pfam" id="PF08327">
    <property type="entry name" value="AHSA1"/>
    <property type="match status" value="2"/>
</dbReference>
<accession>A0A367Y0B8</accession>
<proteinExistence type="inferred from homology"/>
<dbReference type="AlphaFoldDB" id="A0A367Y0B8"/>
<dbReference type="Gene3D" id="3.30.530.20">
    <property type="match status" value="2"/>
</dbReference>
<comment type="similarity">
    <text evidence="1">Belongs to the AHA1 family.</text>
</comment>
<evidence type="ECO:0000313" key="4">
    <source>
        <dbReference type="Proteomes" id="UP000253508"/>
    </source>
</evidence>
<dbReference type="OrthoDB" id="3365660at2"/>
<gene>
    <name evidence="3" type="ORF">DTO57_09920</name>
</gene>
<dbReference type="Proteomes" id="UP000253508">
    <property type="component" value="Unassembled WGS sequence"/>
</dbReference>
<dbReference type="InterPro" id="IPR013538">
    <property type="entry name" value="ASHA1/2-like_C"/>
</dbReference>